<accession>A0ABD0L6P6</accession>
<name>A0ABD0L6P6_9CAEN</name>
<dbReference type="EMBL" id="JACVVK020000076">
    <property type="protein sequence ID" value="KAK7495269.1"/>
    <property type="molecule type" value="Genomic_DNA"/>
</dbReference>
<dbReference type="Proteomes" id="UP001519460">
    <property type="component" value="Unassembled WGS sequence"/>
</dbReference>
<gene>
    <name evidence="1" type="ORF">BaRGS_00013451</name>
</gene>
<protein>
    <submittedName>
        <fullName evidence="1">Uncharacterized protein</fullName>
    </submittedName>
</protein>
<dbReference type="AlphaFoldDB" id="A0ABD0L6P6"/>
<comment type="caution">
    <text evidence="1">The sequence shown here is derived from an EMBL/GenBank/DDBJ whole genome shotgun (WGS) entry which is preliminary data.</text>
</comment>
<feature type="non-terminal residue" evidence="1">
    <location>
        <position position="62"/>
    </location>
</feature>
<proteinExistence type="predicted"/>
<reference evidence="1 2" key="1">
    <citation type="journal article" date="2023" name="Sci. Data">
        <title>Genome assembly of the Korean intertidal mud-creeper Batillaria attramentaria.</title>
        <authorList>
            <person name="Patra A.K."/>
            <person name="Ho P.T."/>
            <person name="Jun S."/>
            <person name="Lee S.J."/>
            <person name="Kim Y."/>
            <person name="Won Y.J."/>
        </authorList>
    </citation>
    <scope>NUCLEOTIDE SEQUENCE [LARGE SCALE GENOMIC DNA]</scope>
    <source>
        <strain evidence="1">Wonlab-2016</strain>
    </source>
</reference>
<evidence type="ECO:0000313" key="1">
    <source>
        <dbReference type="EMBL" id="KAK7495269.1"/>
    </source>
</evidence>
<keyword evidence="2" id="KW-1185">Reference proteome</keyword>
<sequence>MYKKHSLSVVCHTDLKSIRDYFVSREAEYSLDMREFACRQILPEVNCECNYPSQRSQRLVCH</sequence>
<organism evidence="1 2">
    <name type="scientific">Batillaria attramentaria</name>
    <dbReference type="NCBI Taxonomy" id="370345"/>
    <lineage>
        <taxon>Eukaryota</taxon>
        <taxon>Metazoa</taxon>
        <taxon>Spiralia</taxon>
        <taxon>Lophotrochozoa</taxon>
        <taxon>Mollusca</taxon>
        <taxon>Gastropoda</taxon>
        <taxon>Caenogastropoda</taxon>
        <taxon>Sorbeoconcha</taxon>
        <taxon>Cerithioidea</taxon>
        <taxon>Batillariidae</taxon>
        <taxon>Batillaria</taxon>
    </lineage>
</organism>
<evidence type="ECO:0000313" key="2">
    <source>
        <dbReference type="Proteomes" id="UP001519460"/>
    </source>
</evidence>